<dbReference type="RefSeq" id="WP_320285452.1">
    <property type="nucleotide sequence ID" value="NZ_JAVIIW010000001.1"/>
</dbReference>
<keyword evidence="2" id="KW-1185">Reference proteome</keyword>
<proteinExistence type="predicted"/>
<organism evidence="1 2">
    <name type="scientific">Mesorhizobium album</name>
    <dbReference type="NCBI Taxonomy" id="3072314"/>
    <lineage>
        <taxon>Bacteria</taxon>
        <taxon>Pseudomonadati</taxon>
        <taxon>Pseudomonadota</taxon>
        <taxon>Alphaproteobacteria</taxon>
        <taxon>Hyphomicrobiales</taxon>
        <taxon>Phyllobacteriaceae</taxon>
        <taxon>Mesorhizobium</taxon>
    </lineage>
</organism>
<dbReference type="Proteomes" id="UP001287059">
    <property type="component" value="Unassembled WGS sequence"/>
</dbReference>
<evidence type="ECO:0000313" key="2">
    <source>
        <dbReference type="Proteomes" id="UP001287059"/>
    </source>
</evidence>
<evidence type="ECO:0000313" key="1">
    <source>
        <dbReference type="EMBL" id="MDX8477005.1"/>
    </source>
</evidence>
<protein>
    <submittedName>
        <fullName evidence="1">Uncharacterized protein</fullName>
    </submittedName>
</protein>
<comment type="caution">
    <text evidence="1">The sequence shown here is derived from an EMBL/GenBank/DDBJ whole genome shotgun (WGS) entry which is preliminary data.</text>
</comment>
<sequence length="262" mass="30027">MTNKLNVLALKELIASSIANNPHELDGYPWCKMSHEARWTALGISRTTLISIIGRPPGRPPFVSKTRMVDGIKTTLLRVGEPGPKNEHDYASMMVAVWRAWLKENLPRHRAEREARKSKLEKLAQETSDLIAKEDALVKLARVEKALRRMRQARETPTEFGYFIGLAKAWPDGMQVEIFKRVLDNLPQFMAGVRVRQALEQSQGKDVTPPRFLRYPHIKTILDYSDVALEMTEDHYQWTGTEPPAVLKALKPWKWPKPKKKA</sequence>
<dbReference type="EMBL" id="JAVIIW010000001">
    <property type="protein sequence ID" value="MDX8477005.1"/>
    <property type="molecule type" value="Genomic_DNA"/>
</dbReference>
<gene>
    <name evidence="1" type="ORF">RFN28_00780</name>
</gene>
<reference evidence="1 2" key="1">
    <citation type="submission" date="2023-08" db="EMBL/GenBank/DDBJ databases">
        <title>Implementing the SeqCode for naming new Mesorhizobium species isolated from Vachellia karroo root nodules.</title>
        <authorList>
            <person name="Van Lill M."/>
        </authorList>
    </citation>
    <scope>NUCLEOTIDE SEQUENCE [LARGE SCALE GENOMIC DNA]</scope>
    <source>
        <strain evidence="1 2">VK24D</strain>
    </source>
</reference>
<name>A0ABU4XT29_9HYPH</name>
<accession>A0ABU4XT29</accession>